<proteinExistence type="predicted"/>
<comment type="caution">
    <text evidence="1">The sequence shown here is derived from an EMBL/GenBank/DDBJ whole genome shotgun (WGS) entry which is preliminary data.</text>
</comment>
<dbReference type="Proteomes" id="UP000054937">
    <property type="component" value="Unassembled WGS sequence"/>
</dbReference>
<dbReference type="OMA" id="TWEDYFQ"/>
<organism evidence="1 2">
    <name type="scientific">Pseudocohnilembus persalinus</name>
    <name type="common">Ciliate</name>
    <dbReference type="NCBI Taxonomy" id="266149"/>
    <lineage>
        <taxon>Eukaryota</taxon>
        <taxon>Sar</taxon>
        <taxon>Alveolata</taxon>
        <taxon>Ciliophora</taxon>
        <taxon>Intramacronucleata</taxon>
        <taxon>Oligohymenophorea</taxon>
        <taxon>Scuticociliatia</taxon>
        <taxon>Philasterida</taxon>
        <taxon>Pseudocohnilembidae</taxon>
        <taxon>Pseudocohnilembus</taxon>
    </lineage>
</organism>
<dbReference type="EMBL" id="LDAU01000027">
    <property type="protein sequence ID" value="KRX10492.1"/>
    <property type="molecule type" value="Genomic_DNA"/>
</dbReference>
<dbReference type="AlphaFoldDB" id="A0A0V0R7L5"/>
<dbReference type="InParanoid" id="A0A0V0R7L5"/>
<accession>A0A0V0R7L5</accession>
<dbReference type="OrthoDB" id="310974at2759"/>
<name>A0A0V0R7L5_PSEPJ</name>
<evidence type="ECO:0000313" key="2">
    <source>
        <dbReference type="Proteomes" id="UP000054937"/>
    </source>
</evidence>
<protein>
    <submittedName>
        <fullName evidence="1">Uncharacterized protein</fullName>
    </submittedName>
</protein>
<keyword evidence="2" id="KW-1185">Reference proteome</keyword>
<gene>
    <name evidence="1" type="ORF">PPERSA_08794</name>
</gene>
<evidence type="ECO:0000313" key="1">
    <source>
        <dbReference type="EMBL" id="KRX10492.1"/>
    </source>
</evidence>
<reference evidence="1 2" key="1">
    <citation type="journal article" date="2015" name="Sci. Rep.">
        <title>Genome of the facultative scuticociliatosis pathogen Pseudocohnilembus persalinus provides insight into its virulence through horizontal gene transfer.</title>
        <authorList>
            <person name="Xiong J."/>
            <person name="Wang G."/>
            <person name="Cheng J."/>
            <person name="Tian M."/>
            <person name="Pan X."/>
            <person name="Warren A."/>
            <person name="Jiang C."/>
            <person name="Yuan D."/>
            <person name="Miao W."/>
        </authorList>
    </citation>
    <scope>NUCLEOTIDE SEQUENCE [LARGE SCALE GENOMIC DNA]</scope>
    <source>
        <strain evidence="1">36N120E</strain>
    </source>
</reference>
<sequence length="130" mass="15669">MHKFMQLTPFFIEKMMGWQRKQFVVKMELLPESKQLKIKCLGHDQQIDKIVELENLVPVTWEDYFQASKRRLFAIPPFVDVDMVYYNQSQDEFYLFDNTGKWDSEGIEHPVLSLAQNFNEKKWFDSVRII</sequence>